<dbReference type="GeneID" id="56142926"/>
<name>A0A7D6CS27_9EURY</name>
<sequence>MTGLDRRTVLGSIGTGVLGATAGCLEFFESDDPRRRFEADELAPILAMDRPEIKRPAPVQPNESSVGEAIVRLDELIDVVPEPLEADDVPNEAVRDEIDRTHEIARARRDALEDSSDRFHALQRSVVARRYAGEAAVAIEAVRDERTLEDVESERDDVRTRIENRRAAVDHVGDDVQRTLLLEHCLESELEIAEWWLDNRPRDGTSGTFAVGSIGGVVERARAAVSFAEELERRHEERLEDERSFESRFETALERSLDAIEEANVPNDSTEPTDLVDAEVSETIAERVLLEGEIAVVNASEQTTDAATNDETSTALWYACAFERDRRALETIRERIEDGAHRSLETADDARTVRESALESAADVPFEPEESSLGGDHLADGYEQLGLVDSRIRGAIDDGWRTELFSEYADYVVIGAQLEALPEAIVVLEDRLEA</sequence>
<organism evidence="1 2">
    <name type="scientific">Natrinema zhouii</name>
    <dbReference type="NCBI Taxonomy" id="1710539"/>
    <lineage>
        <taxon>Archaea</taxon>
        <taxon>Methanobacteriati</taxon>
        <taxon>Methanobacteriota</taxon>
        <taxon>Stenosarchaea group</taxon>
        <taxon>Halobacteria</taxon>
        <taxon>Halobacteriales</taxon>
        <taxon>Natrialbaceae</taxon>
        <taxon>Natrinema</taxon>
    </lineage>
</organism>
<dbReference type="OrthoDB" id="350675at2157"/>
<dbReference type="RefSeq" id="WP_180842491.1">
    <property type="nucleotide sequence ID" value="NZ_CP059154.1"/>
</dbReference>
<dbReference type="Proteomes" id="UP000510869">
    <property type="component" value="Chromosome"/>
</dbReference>
<dbReference type="PROSITE" id="PS51257">
    <property type="entry name" value="PROKAR_LIPOPROTEIN"/>
    <property type="match status" value="1"/>
</dbReference>
<gene>
    <name evidence="1" type="ORF">HYG81_06935</name>
</gene>
<dbReference type="KEGG" id="nay:HYG81_06935"/>
<reference evidence="1 2" key="1">
    <citation type="submission" date="2020-07" db="EMBL/GenBank/DDBJ databases">
        <title>Natrinema (YPL30) sp. nov. and Haloterrigena xxxxxx (YPL8) sp. nov., isolated from a salt mine.</title>
        <authorList>
            <person name="Cui H."/>
        </authorList>
    </citation>
    <scope>NUCLEOTIDE SEQUENCE [LARGE SCALE GENOMIC DNA]</scope>
    <source>
        <strain evidence="1 2">YPL13</strain>
    </source>
</reference>
<evidence type="ECO:0000313" key="2">
    <source>
        <dbReference type="Proteomes" id="UP000510869"/>
    </source>
</evidence>
<protein>
    <submittedName>
        <fullName evidence="1">Uncharacterized protein</fullName>
    </submittedName>
</protein>
<proteinExistence type="predicted"/>
<evidence type="ECO:0000313" key="1">
    <source>
        <dbReference type="EMBL" id="QLK27329.1"/>
    </source>
</evidence>
<dbReference type="EMBL" id="CP059154">
    <property type="protein sequence ID" value="QLK27329.1"/>
    <property type="molecule type" value="Genomic_DNA"/>
</dbReference>
<accession>A0A7D6CS27</accession>
<keyword evidence="2" id="KW-1185">Reference proteome</keyword>
<dbReference type="AlphaFoldDB" id="A0A7D6CS27"/>